<keyword evidence="1" id="KW-0472">Membrane</keyword>
<feature type="transmembrane region" description="Helical" evidence="1">
    <location>
        <begin position="193"/>
        <end position="215"/>
    </location>
</feature>
<feature type="transmembrane region" description="Helical" evidence="1">
    <location>
        <begin position="21"/>
        <end position="39"/>
    </location>
</feature>
<feature type="transmembrane region" description="Helical" evidence="1">
    <location>
        <begin position="143"/>
        <end position="161"/>
    </location>
</feature>
<dbReference type="EMBL" id="UOGL01000688">
    <property type="protein sequence ID" value="VAX42764.1"/>
    <property type="molecule type" value="Genomic_DNA"/>
</dbReference>
<evidence type="ECO:0000256" key="1">
    <source>
        <dbReference type="SAM" id="Phobius"/>
    </source>
</evidence>
<dbReference type="AlphaFoldDB" id="A0A3B1E178"/>
<gene>
    <name evidence="2" type="ORF">MNBD_PLANCTO02-299</name>
</gene>
<reference evidence="2" key="1">
    <citation type="submission" date="2018-06" db="EMBL/GenBank/DDBJ databases">
        <authorList>
            <person name="Zhirakovskaya E."/>
        </authorList>
    </citation>
    <scope>NUCLEOTIDE SEQUENCE</scope>
</reference>
<keyword evidence="1" id="KW-1133">Transmembrane helix</keyword>
<protein>
    <submittedName>
        <fullName evidence="2">Transmembrane protein</fullName>
    </submittedName>
</protein>
<evidence type="ECO:0000313" key="2">
    <source>
        <dbReference type="EMBL" id="VAX42764.1"/>
    </source>
</evidence>
<organism evidence="2">
    <name type="scientific">hydrothermal vent metagenome</name>
    <dbReference type="NCBI Taxonomy" id="652676"/>
    <lineage>
        <taxon>unclassified sequences</taxon>
        <taxon>metagenomes</taxon>
        <taxon>ecological metagenomes</taxon>
    </lineage>
</organism>
<feature type="transmembrane region" description="Helical" evidence="1">
    <location>
        <begin position="45"/>
        <end position="63"/>
    </location>
</feature>
<feature type="transmembrane region" description="Helical" evidence="1">
    <location>
        <begin position="111"/>
        <end position="131"/>
    </location>
</feature>
<feature type="transmembrane region" description="Helical" evidence="1">
    <location>
        <begin position="70"/>
        <end position="91"/>
    </location>
</feature>
<accession>A0A3B1E178</accession>
<name>A0A3B1E178_9ZZZZ</name>
<proteinExistence type="predicted"/>
<sequence>MLNQIKKQITEYQQTEKKIPLWLKLLFTAFMAVLVPFYWKEYGPTNFIFFCDIALFLTLIAVWTEKPIYASMAAVGITVPQILWQIDFLGMLVNIPLTGMTEYMFDTSYTLVARGLSFFHFWLPILLIYLVYKLGYDRKAFKAWTVVAWVAILASFFFLPAPGDQLAFPTQPRNINYVYGMDSKTPQQWMPTYAWLALLLGGLPAVVYLPTHLVLNKIWGIKPSVDEVADNERISLT</sequence>
<keyword evidence="1 2" id="KW-0812">Transmembrane</keyword>